<reference evidence="4" key="1">
    <citation type="journal article" date="2023" name="Insect Mol. Biol.">
        <title>Genome sequencing provides insights into the evolution of gene families encoding plant cell wall-degrading enzymes in longhorned beetles.</title>
        <authorList>
            <person name="Shin N.R."/>
            <person name="Okamura Y."/>
            <person name="Kirsch R."/>
            <person name="Pauchet Y."/>
        </authorList>
    </citation>
    <scope>NUCLEOTIDE SEQUENCE</scope>
    <source>
        <strain evidence="4">RBIC_L_NR</strain>
    </source>
</reference>
<evidence type="ECO:0000256" key="2">
    <source>
        <dbReference type="SAM" id="MobiDB-lite"/>
    </source>
</evidence>
<feature type="compositionally biased region" description="Polar residues" evidence="2">
    <location>
        <begin position="7"/>
        <end position="28"/>
    </location>
</feature>
<name>A0AAV8ZUU9_9CUCU</name>
<feature type="domain" description="BAG" evidence="3">
    <location>
        <begin position="68"/>
        <end position="125"/>
    </location>
</feature>
<gene>
    <name evidence="4" type="ORF">NQ314_000407</name>
</gene>
<keyword evidence="1" id="KW-0175">Coiled coil</keyword>
<dbReference type="InterPro" id="IPR003103">
    <property type="entry name" value="BAG_domain"/>
</dbReference>
<keyword evidence="5" id="KW-1185">Reference proteome</keyword>
<feature type="region of interest" description="Disordered" evidence="2">
    <location>
        <begin position="1"/>
        <end position="57"/>
    </location>
</feature>
<evidence type="ECO:0000259" key="3">
    <source>
        <dbReference type="Pfam" id="PF02179"/>
    </source>
</evidence>
<sequence>MSKQEAKPQSNSSDFLLSELNDSVSSSENDAEVASKISSDPSVSGEFFLPSDSHENTDHYEEDAINKILEIKSEVEHIEQQISDYEREKLQEVSKKIEEILIQKTLTLDNIDTKSLDSVKELRKKYCCLCSRLSEINGCQTEIAITVFVISS</sequence>
<organism evidence="4 5">
    <name type="scientific">Rhamnusium bicolor</name>
    <dbReference type="NCBI Taxonomy" id="1586634"/>
    <lineage>
        <taxon>Eukaryota</taxon>
        <taxon>Metazoa</taxon>
        <taxon>Ecdysozoa</taxon>
        <taxon>Arthropoda</taxon>
        <taxon>Hexapoda</taxon>
        <taxon>Insecta</taxon>
        <taxon>Pterygota</taxon>
        <taxon>Neoptera</taxon>
        <taxon>Endopterygota</taxon>
        <taxon>Coleoptera</taxon>
        <taxon>Polyphaga</taxon>
        <taxon>Cucujiformia</taxon>
        <taxon>Chrysomeloidea</taxon>
        <taxon>Cerambycidae</taxon>
        <taxon>Lepturinae</taxon>
        <taxon>Rhagiini</taxon>
        <taxon>Rhamnusium</taxon>
    </lineage>
</organism>
<dbReference type="Proteomes" id="UP001162156">
    <property type="component" value="Unassembled WGS sequence"/>
</dbReference>
<dbReference type="InterPro" id="IPR036533">
    <property type="entry name" value="BAG_dom_sf"/>
</dbReference>
<dbReference type="Pfam" id="PF02179">
    <property type="entry name" value="BAG"/>
    <property type="match status" value="1"/>
</dbReference>
<proteinExistence type="predicted"/>
<dbReference type="AlphaFoldDB" id="A0AAV8ZUU9"/>
<dbReference type="SUPFAM" id="SSF63491">
    <property type="entry name" value="BAG domain"/>
    <property type="match status" value="1"/>
</dbReference>
<evidence type="ECO:0000313" key="5">
    <source>
        <dbReference type="Proteomes" id="UP001162156"/>
    </source>
</evidence>
<accession>A0AAV8ZUU9</accession>
<dbReference type="EMBL" id="JANEYF010000128">
    <property type="protein sequence ID" value="KAJ8972025.1"/>
    <property type="molecule type" value="Genomic_DNA"/>
</dbReference>
<dbReference type="Gene3D" id="1.20.58.120">
    <property type="entry name" value="BAG domain"/>
    <property type="match status" value="1"/>
</dbReference>
<evidence type="ECO:0000313" key="4">
    <source>
        <dbReference type="EMBL" id="KAJ8972025.1"/>
    </source>
</evidence>
<feature type="coiled-coil region" evidence="1">
    <location>
        <begin position="61"/>
        <end position="95"/>
    </location>
</feature>
<protein>
    <recommendedName>
        <fullName evidence="3">BAG domain-containing protein</fullName>
    </recommendedName>
</protein>
<evidence type="ECO:0000256" key="1">
    <source>
        <dbReference type="SAM" id="Coils"/>
    </source>
</evidence>
<dbReference type="GO" id="GO:0051087">
    <property type="term" value="F:protein-folding chaperone binding"/>
    <property type="evidence" value="ECO:0007669"/>
    <property type="project" value="InterPro"/>
</dbReference>
<comment type="caution">
    <text evidence="4">The sequence shown here is derived from an EMBL/GenBank/DDBJ whole genome shotgun (WGS) entry which is preliminary data.</text>
</comment>